<dbReference type="InterPro" id="IPR013783">
    <property type="entry name" value="Ig-like_fold"/>
</dbReference>
<comment type="similarity">
    <text evidence="1 7 8">Belongs to the peptidase S8 family.</text>
</comment>
<evidence type="ECO:0000313" key="12">
    <source>
        <dbReference type="EMBL" id="MDK8602475.1"/>
    </source>
</evidence>
<dbReference type="InterPro" id="IPR008969">
    <property type="entry name" value="CarboxyPept-like_regulatory"/>
</dbReference>
<sequence length="1751" mass="187283">MRERFGRIVAALSFGAITATAFSAIPSAMAVSHLDEDIAQSADASWHSVIVVMDDQQEADGAPARTTQEKTDHVENLVDMAETSQQAVLVALAEAEKADKAQNIESLFVVNAVTATVTKEVAIDLAKMPGVSEVLADQKIEADPVVDDSGARMSSVDGSAPMHLPWNLRQISVTEGLLGEYAGEGITVGIIDSGVDITHPALKDKWRGNTGDKAVSWFDTVGSETEPVDSTGHGTHVAGTILGSDPSGTGALGVAPKANFIAARVFDENGDTSDSQLLKAMEWMLAPVDSNGVKHPELAPRVVNNSWGSSAANHLMRDALKEWRSAGILPVFSAGNQDLNNFGGSGSISQPGSFPEAFAVGALRSDDVVARFSLRGPSRYTDQVKPDISAPGVNIRSGWNKQTMKILTGTSMAAPHVTGVAALVLSANPNLTVDKLEEILRQSATPLTDAQHVEAPNHAYGAGKVNAALAIDMAKVDSTIGTVQGKVYVRGVDAGAPVITHNPIGVFYHATTTNVTAQVADDTGIASVTLKLANATGERTEAMTLIEGTKVDGTYGFVISPNTLKSDDVSYQICATDRTEKEACTLVHRFEQKDAVTVGWAEDFESGVAGFEMSGETPMWAWGRPAESLKKPTSGEKLVGVGLDGKGYPGLSDAVLLTPPIGLKDGQPAALTFKHWYDLDNYAFAVYDTAEVWVGEVGSDGEVTWETKPQLLFKNTSDWQRGYVDLTKYAGKTVRVMFGMRGAWKSEHATAGWFIDDMALEAIKTTTVPKVDKELAINKYASGRTVVDFAPIKDETISAYRLYRAHDDGTFTRVQELTGSDIGKYSVTFADYPTPQQGTYSYYVTAVAGEAESEPSEILQRTFTMGKEIKKFDFESDAQGWTSESDKGTVFERGVPALEDIDAYGKAPTSTQMRGKNPDSPNVFATVLNDYRKSKATYTLISPALDLSAYSDVTMYWQQWFNTRGRVGHDEWSTYDDDIAHIYVRQSEGEWKEIFKLDEAKVDEKDPEDKKTQLRTANAWHVDGVKIPAEYLGAKTQVKFELVSGSELTDFAGGWFLDDVMFADTVDATVPQPKLTASTSLALYDGDELTLPSLALTQAVTDASATATDSWVPAVGATVEFAERGTKVATEAGTGEYSLRSHAGEASLIAKAPGYKSAVETLQLVDGKAITQDFYLEKANAQNVTFTVKNKSGESVADARLSVYAKGSTAPVLAESAPEPVTAELLPGDYTLRAGAPGYVEVDLPLTVEEVQPAHVEIELAHAVGGESSWTSYDTGKAGAGLTTLNEGKTAAVRFDADADAHVTAARFFIFRSTVAQEFEWALWENDDRDGLPGRVLVGPMKARVDAGEGGSWVEVSTPYPIPVHGSYYISYTQLDGGKDRINLGVDSSSDGSEHNFKLINDAWVSPDENGQFMINAQVMSVTPDQPGEPDNPGTTDPGEPDNPGTTDPGEPDNPGTTDPGEPDNPGTTDPGEPDNPGTTDTEPPVCAAVDRPSIPASGTGLLGEFTGDRFADLWAVDRAGNLRRYQGGASGAFSGGAIVDCDAGHFTSIVAIPDKNGDGRGDALVGYPDGKMFFYYSQGDGFLAQGSQVGHGWTNMDNIVYAGKMGSTQTEYVVARHVPSGDLYRYVLTSRGMKSGVKIGHGWGAMNVILGPGDMNGDRNADIVGIRSDGKMFFYAGDREGQIKLTGQIGHGWQNFVDAVIPGDVNGDGRFDLVGIREDGKLFTYFNMGKGYWNAPVEGGHGWHNIALIG</sequence>
<keyword evidence="4 7" id="KW-0378">Hydrolase</keyword>
<evidence type="ECO:0000256" key="3">
    <source>
        <dbReference type="ARBA" id="ARBA00022729"/>
    </source>
</evidence>
<evidence type="ECO:0000313" key="13">
    <source>
        <dbReference type="Proteomes" id="UP001225576"/>
    </source>
</evidence>
<dbReference type="Pfam" id="PF00082">
    <property type="entry name" value="Peptidase_S8"/>
    <property type="match status" value="1"/>
</dbReference>
<feature type="active site" description="Charge relay system" evidence="6 7">
    <location>
        <position position="233"/>
    </location>
</feature>
<dbReference type="PROSITE" id="PS00137">
    <property type="entry name" value="SUBTILASE_HIS"/>
    <property type="match status" value="1"/>
</dbReference>
<dbReference type="PANTHER" id="PTHR43399">
    <property type="entry name" value="SUBTILISIN-RELATED"/>
    <property type="match status" value="1"/>
</dbReference>
<evidence type="ECO:0000256" key="4">
    <source>
        <dbReference type="ARBA" id="ARBA00022801"/>
    </source>
</evidence>
<dbReference type="PROSITE" id="PS51892">
    <property type="entry name" value="SUBTILASE"/>
    <property type="match status" value="1"/>
</dbReference>
<dbReference type="InterPro" id="IPR023827">
    <property type="entry name" value="Peptidase_S8_Asp-AS"/>
</dbReference>
<dbReference type="Gene3D" id="2.60.40.1120">
    <property type="entry name" value="Carboxypeptidase-like, regulatory domain"/>
    <property type="match status" value="2"/>
</dbReference>
<keyword evidence="2 7" id="KW-0645">Protease</keyword>
<dbReference type="InterPro" id="IPR022398">
    <property type="entry name" value="Peptidase_S8_His-AS"/>
</dbReference>
<dbReference type="InterPro" id="IPR013517">
    <property type="entry name" value="FG-GAP"/>
</dbReference>
<name>A0AAW6ZL42_9ACTO</name>
<dbReference type="SUPFAM" id="SSF69318">
    <property type="entry name" value="Integrin alpha N-terminal domain"/>
    <property type="match status" value="1"/>
</dbReference>
<dbReference type="Gene3D" id="3.40.50.200">
    <property type="entry name" value="Peptidase S8/S53 domain"/>
    <property type="match status" value="1"/>
</dbReference>
<protein>
    <submittedName>
        <fullName evidence="12">S8 family serine peptidase</fullName>
    </submittedName>
</protein>
<evidence type="ECO:0000256" key="1">
    <source>
        <dbReference type="ARBA" id="ARBA00011073"/>
    </source>
</evidence>
<evidence type="ECO:0000256" key="5">
    <source>
        <dbReference type="ARBA" id="ARBA00022825"/>
    </source>
</evidence>
<dbReference type="InterPro" id="IPR000209">
    <property type="entry name" value="Peptidase_S8/S53_dom"/>
</dbReference>
<dbReference type="EMBL" id="JASPDQ010000022">
    <property type="protein sequence ID" value="MDK8602475.1"/>
    <property type="molecule type" value="Genomic_DNA"/>
</dbReference>
<feature type="domain" description="Peptidase S8/S53" evidence="11">
    <location>
        <begin position="183"/>
        <end position="463"/>
    </location>
</feature>
<dbReference type="Proteomes" id="UP001225576">
    <property type="component" value="Unassembled WGS sequence"/>
</dbReference>
<dbReference type="Pfam" id="PF13517">
    <property type="entry name" value="FG-GAP_3"/>
    <property type="match status" value="1"/>
</dbReference>
<keyword evidence="3 10" id="KW-0732">Signal</keyword>
<dbReference type="InterPro" id="IPR036852">
    <property type="entry name" value="Peptidase_S8/S53_dom_sf"/>
</dbReference>
<evidence type="ECO:0000256" key="2">
    <source>
        <dbReference type="ARBA" id="ARBA00022670"/>
    </source>
</evidence>
<evidence type="ECO:0000256" key="7">
    <source>
        <dbReference type="PROSITE-ProRule" id="PRU01240"/>
    </source>
</evidence>
<evidence type="ECO:0000256" key="9">
    <source>
        <dbReference type="SAM" id="MobiDB-lite"/>
    </source>
</evidence>
<dbReference type="Gene3D" id="2.60.40.10">
    <property type="entry name" value="Immunoglobulins"/>
    <property type="match status" value="1"/>
</dbReference>
<dbReference type="PANTHER" id="PTHR43399:SF4">
    <property type="entry name" value="CELL WALL-ASSOCIATED PROTEASE"/>
    <property type="match status" value="1"/>
</dbReference>
<feature type="region of interest" description="Disordered" evidence="9">
    <location>
        <begin position="1422"/>
        <end position="1493"/>
    </location>
</feature>
<organism evidence="12 13">
    <name type="scientific">Trueperella bernardiae</name>
    <dbReference type="NCBI Taxonomy" id="59561"/>
    <lineage>
        <taxon>Bacteria</taxon>
        <taxon>Bacillati</taxon>
        <taxon>Actinomycetota</taxon>
        <taxon>Actinomycetes</taxon>
        <taxon>Actinomycetales</taxon>
        <taxon>Actinomycetaceae</taxon>
        <taxon>Trueperella</taxon>
    </lineage>
</organism>
<comment type="caution">
    <text evidence="12">The sequence shown here is derived from an EMBL/GenBank/DDBJ whole genome shotgun (WGS) entry which is preliminary data.</text>
</comment>
<dbReference type="InterPro" id="IPR023828">
    <property type="entry name" value="Peptidase_S8_Ser-AS"/>
</dbReference>
<evidence type="ECO:0000256" key="10">
    <source>
        <dbReference type="SAM" id="SignalP"/>
    </source>
</evidence>
<proteinExistence type="inferred from homology"/>
<dbReference type="GO" id="GO:0006508">
    <property type="term" value="P:proteolysis"/>
    <property type="evidence" value="ECO:0007669"/>
    <property type="project" value="UniProtKB-KW"/>
</dbReference>
<dbReference type="SUPFAM" id="SSF49464">
    <property type="entry name" value="Carboxypeptidase regulatory domain-like"/>
    <property type="match status" value="1"/>
</dbReference>
<evidence type="ECO:0000256" key="6">
    <source>
        <dbReference type="PIRSR" id="PIRSR615500-1"/>
    </source>
</evidence>
<dbReference type="GO" id="GO:0005975">
    <property type="term" value="P:carbohydrate metabolic process"/>
    <property type="evidence" value="ECO:0007669"/>
    <property type="project" value="UniProtKB-ARBA"/>
</dbReference>
<feature type="active site" description="Charge relay system" evidence="6 7">
    <location>
        <position position="411"/>
    </location>
</feature>
<dbReference type="PROSITE" id="PS00138">
    <property type="entry name" value="SUBTILASE_SER"/>
    <property type="match status" value="1"/>
</dbReference>
<reference evidence="12" key="1">
    <citation type="submission" date="2023-05" db="EMBL/GenBank/DDBJ databases">
        <title>Genomic Catalog of Human Bladder Bacteria.</title>
        <authorList>
            <person name="Du J."/>
        </authorList>
    </citation>
    <scope>NUCLEOTIDE SEQUENCE</scope>
    <source>
        <strain evidence="12">UMB1304A</strain>
    </source>
</reference>
<feature type="signal peptide" evidence="10">
    <location>
        <begin position="1"/>
        <end position="30"/>
    </location>
</feature>
<accession>A0AAW6ZL42</accession>
<feature type="active site" description="Charge relay system" evidence="6 7">
    <location>
        <position position="192"/>
    </location>
</feature>
<evidence type="ECO:0000256" key="8">
    <source>
        <dbReference type="RuleBase" id="RU003355"/>
    </source>
</evidence>
<keyword evidence="5 7" id="KW-0720">Serine protease</keyword>
<dbReference type="GO" id="GO:0004252">
    <property type="term" value="F:serine-type endopeptidase activity"/>
    <property type="evidence" value="ECO:0007669"/>
    <property type="project" value="UniProtKB-UniRule"/>
</dbReference>
<gene>
    <name evidence="12" type="ORF">QP858_08395</name>
</gene>
<dbReference type="InterPro" id="IPR028994">
    <property type="entry name" value="Integrin_alpha_N"/>
</dbReference>
<dbReference type="SUPFAM" id="SSF52743">
    <property type="entry name" value="Subtilisin-like"/>
    <property type="match status" value="1"/>
</dbReference>
<dbReference type="InterPro" id="IPR015500">
    <property type="entry name" value="Peptidase_S8_subtilisin-rel"/>
</dbReference>
<dbReference type="PRINTS" id="PR00723">
    <property type="entry name" value="SUBTILISIN"/>
</dbReference>
<feature type="chain" id="PRO_5043936185" evidence="10">
    <location>
        <begin position="31"/>
        <end position="1751"/>
    </location>
</feature>
<dbReference type="RefSeq" id="WP_285321638.1">
    <property type="nucleotide sequence ID" value="NZ_JASPDQ010000022.1"/>
</dbReference>
<dbReference type="InterPro" id="IPR051048">
    <property type="entry name" value="Peptidase_S8/S53_subtilisin"/>
</dbReference>
<evidence type="ECO:0000259" key="11">
    <source>
        <dbReference type="Pfam" id="PF00082"/>
    </source>
</evidence>
<dbReference type="PROSITE" id="PS00136">
    <property type="entry name" value="SUBTILASE_ASP"/>
    <property type="match status" value="1"/>
</dbReference>